<feature type="region of interest" description="Disordered" evidence="1">
    <location>
        <begin position="227"/>
        <end position="260"/>
    </location>
</feature>
<feature type="region of interest" description="Disordered" evidence="1">
    <location>
        <begin position="161"/>
        <end position="190"/>
    </location>
</feature>
<dbReference type="AlphaFoldDB" id="A0AAV7F9Z9"/>
<protein>
    <submittedName>
        <fullName evidence="2">Uncharacterized protein</fullName>
    </submittedName>
</protein>
<name>A0AAV7F9Z9_ARIFI</name>
<keyword evidence="3" id="KW-1185">Reference proteome</keyword>
<reference evidence="2 3" key="1">
    <citation type="submission" date="2021-07" db="EMBL/GenBank/DDBJ databases">
        <title>The Aristolochia fimbriata genome: insights into angiosperm evolution, floral development and chemical biosynthesis.</title>
        <authorList>
            <person name="Jiao Y."/>
        </authorList>
    </citation>
    <scope>NUCLEOTIDE SEQUENCE [LARGE SCALE GENOMIC DNA]</scope>
    <source>
        <strain evidence="2">IBCAS-2021</strain>
        <tissue evidence="2">Leaf</tissue>
    </source>
</reference>
<proteinExistence type="predicted"/>
<sequence>MILGQLGMPLMGKICPSPRVLDNRARCFDFLRHTRVKKTVHWQHSYRFGYHGLYSVQPTMTSDPWFSRWRSYMATGSAFALAGPALACLYKGLGQRDCWMAVNCSLALPLFGGWRFIFTLMGRILEEPIARVWLLLEILLFGRNFDEDRAHNLFRRLSGVGDSEEDEDYDKRSVSSSKRRPKGRKQVVASSRKEVPPVSFPLSLDISSFYFGDRASDFFSARAPSTETVQISSSSKHPKLLRKKPGEGTEAVEEPHGDCTSLDSARGLAYSRGLSFSIGPLRGGGPRRLLLRKLLRTRGGSIRGCSAPSQPLRELRSRRTQPYRLPRLLDFRRTRRSSLLLSYVEGLMLQAWKDKIAPRMVSPVQKARQTFAGRRRVHHRSLARWRIQLERRQVAFPGIERSVVRESLGILSSKLEDAEITLSEVVKSFRKLRMMKRMPVNAFELAKEQLQSAETKVVYLTTQAEADPGEPHGT</sequence>
<comment type="caution">
    <text evidence="2">The sequence shown here is derived from an EMBL/GenBank/DDBJ whole genome shotgun (WGS) entry which is preliminary data.</text>
</comment>
<evidence type="ECO:0000313" key="3">
    <source>
        <dbReference type="Proteomes" id="UP000825729"/>
    </source>
</evidence>
<dbReference type="EMBL" id="JAINDJ010000002">
    <property type="protein sequence ID" value="KAG9457419.1"/>
    <property type="molecule type" value="Genomic_DNA"/>
</dbReference>
<gene>
    <name evidence="2" type="ORF">H6P81_001927</name>
</gene>
<evidence type="ECO:0000256" key="1">
    <source>
        <dbReference type="SAM" id="MobiDB-lite"/>
    </source>
</evidence>
<evidence type="ECO:0000313" key="2">
    <source>
        <dbReference type="EMBL" id="KAG9457419.1"/>
    </source>
</evidence>
<organism evidence="2 3">
    <name type="scientific">Aristolochia fimbriata</name>
    <name type="common">White veined hardy Dutchman's pipe vine</name>
    <dbReference type="NCBI Taxonomy" id="158543"/>
    <lineage>
        <taxon>Eukaryota</taxon>
        <taxon>Viridiplantae</taxon>
        <taxon>Streptophyta</taxon>
        <taxon>Embryophyta</taxon>
        <taxon>Tracheophyta</taxon>
        <taxon>Spermatophyta</taxon>
        <taxon>Magnoliopsida</taxon>
        <taxon>Magnoliidae</taxon>
        <taxon>Piperales</taxon>
        <taxon>Aristolochiaceae</taxon>
        <taxon>Aristolochia</taxon>
    </lineage>
</organism>
<dbReference type="Proteomes" id="UP000825729">
    <property type="component" value="Unassembled WGS sequence"/>
</dbReference>
<accession>A0AAV7F9Z9</accession>